<dbReference type="PIRSF" id="PIRSF000521">
    <property type="entry name" value="Transaminase_4ab_Lys_Orn"/>
    <property type="match status" value="1"/>
</dbReference>
<evidence type="ECO:0000256" key="2">
    <source>
        <dbReference type="ARBA" id="ARBA00008954"/>
    </source>
</evidence>
<dbReference type="InterPro" id="IPR049704">
    <property type="entry name" value="Aminotrans_3_PPA_site"/>
</dbReference>
<keyword evidence="4" id="KW-0808">Transferase</keyword>
<sequence length="470" mass="51050">MSNVLNLAPECHPTNELEVPVVRSAYDLTPDQVLLSQEHYESEVRSYPRRLPIAIKTSRGVIVEDTKGQVYLDCLAGAGALPLGYNHSEINQVLINQINAGVPYQTLDLTTPSKEAFTKAVMQFLPTNFAKTARIQFCGPSGADAVEAAIKLAKLYTKRNTMLSFHGAYHGMTNGSLALTGNLGAKSRRTGLMSDVHFMPFPYHLRCKFGLGGEQGASQSIRYIESVLCDDESGITKPAAIIVEPIQGEGGVLPAPKEWLQALRRITTEHGILLIFDEIQCGIGRSGDHFAFEASGIEPDILILSKAIGGSMPMSVILFHEKFDCWSAGEHTGTFRGNQLAMASGAKTLEIIQRDNLTENAATRGEQLRSGLRRIQANFPQIGEVRGRGLMNGVEMIKPGQINNLGHPEADPELAAKIQRAALELGLIIEKGGRQGAVLRFLPPLIISEVQINFVIDTFEKAIQLAAGAQ</sequence>
<comment type="caution">
    <text evidence="7">The sequence shown here is derived from an EMBL/GenBank/DDBJ whole genome shotgun (WGS) entry which is preliminary data.</text>
</comment>
<evidence type="ECO:0000256" key="6">
    <source>
        <dbReference type="RuleBase" id="RU003560"/>
    </source>
</evidence>
<dbReference type="Gene3D" id="3.40.640.10">
    <property type="entry name" value="Type I PLP-dependent aspartate aminotransferase-like (Major domain)"/>
    <property type="match status" value="1"/>
</dbReference>
<accession>A0ABU9GRZ4</accession>
<evidence type="ECO:0000256" key="3">
    <source>
        <dbReference type="ARBA" id="ARBA00022576"/>
    </source>
</evidence>
<dbReference type="Proteomes" id="UP001369082">
    <property type="component" value="Unassembled WGS sequence"/>
</dbReference>
<organism evidence="7 8">
    <name type="scientific">Psychromonas aquatilis</name>
    <dbReference type="NCBI Taxonomy" id="2005072"/>
    <lineage>
        <taxon>Bacteria</taxon>
        <taxon>Pseudomonadati</taxon>
        <taxon>Pseudomonadota</taxon>
        <taxon>Gammaproteobacteria</taxon>
        <taxon>Alteromonadales</taxon>
        <taxon>Psychromonadaceae</taxon>
        <taxon>Psychromonas</taxon>
    </lineage>
</organism>
<dbReference type="RefSeq" id="WP_341598232.1">
    <property type="nucleotide sequence ID" value="NZ_JBAKAZ010000041.1"/>
</dbReference>
<evidence type="ECO:0000256" key="5">
    <source>
        <dbReference type="ARBA" id="ARBA00022898"/>
    </source>
</evidence>
<keyword evidence="8" id="KW-1185">Reference proteome</keyword>
<name>A0ABU9GRZ4_9GAMM</name>
<proteinExistence type="inferred from homology"/>
<gene>
    <name evidence="7" type="ORF">V6256_10850</name>
</gene>
<keyword evidence="3" id="KW-0032">Aminotransferase</keyword>
<keyword evidence="5 6" id="KW-0663">Pyridoxal phosphate</keyword>
<dbReference type="EMBL" id="JBAKAZ010000041">
    <property type="protein sequence ID" value="MEL0630102.1"/>
    <property type="molecule type" value="Genomic_DNA"/>
</dbReference>
<protein>
    <submittedName>
        <fullName evidence="7">Diaminobutyrate--2-oxoglutarate transaminase family protein</fullName>
    </submittedName>
</protein>
<dbReference type="InterPro" id="IPR015422">
    <property type="entry name" value="PyrdxlP-dep_Trfase_small"/>
</dbReference>
<evidence type="ECO:0000313" key="8">
    <source>
        <dbReference type="Proteomes" id="UP001369082"/>
    </source>
</evidence>
<comment type="cofactor">
    <cofactor evidence="1">
        <name>pyridoxal 5'-phosphate</name>
        <dbReference type="ChEBI" id="CHEBI:597326"/>
    </cofactor>
</comment>
<dbReference type="CDD" id="cd00610">
    <property type="entry name" value="OAT_like"/>
    <property type="match status" value="1"/>
</dbReference>
<dbReference type="InterPro" id="IPR004637">
    <property type="entry name" value="Dat"/>
</dbReference>
<dbReference type="NCBIfam" id="TIGR00709">
    <property type="entry name" value="dat"/>
    <property type="match status" value="1"/>
</dbReference>
<evidence type="ECO:0000256" key="4">
    <source>
        <dbReference type="ARBA" id="ARBA00022679"/>
    </source>
</evidence>
<dbReference type="SUPFAM" id="SSF53383">
    <property type="entry name" value="PLP-dependent transferases"/>
    <property type="match status" value="1"/>
</dbReference>
<reference evidence="7 8" key="1">
    <citation type="submission" date="2024-02" db="EMBL/GenBank/DDBJ databases">
        <title>Bacteria isolated from the canopy kelp, Nereocystis luetkeana.</title>
        <authorList>
            <person name="Pfister C.A."/>
            <person name="Younker I.T."/>
            <person name="Light S.H."/>
        </authorList>
    </citation>
    <scope>NUCLEOTIDE SEQUENCE [LARGE SCALE GENOMIC DNA]</scope>
    <source>
        <strain evidence="7 8">TI.1.05</strain>
    </source>
</reference>
<dbReference type="InterPro" id="IPR005814">
    <property type="entry name" value="Aminotrans_3"/>
</dbReference>
<evidence type="ECO:0000313" key="7">
    <source>
        <dbReference type="EMBL" id="MEL0630102.1"/>
    </source>
</evidence>
<dbReference type="PANTHER" id="PTHR43552">
    <property type="entry name" value="DIAMINOBUTYRATE--2-OXOGLUTARATE AMINOTRANSFERASE"/>
    <property type="match status" value="1"/>
</dbReference>
<dbReference type="InterPro" id="IPR015424">
    <property type="entry name" value="PyrdxlP-dep_Trfase"/>
</dbReference>
<dbReference type="InterPro" id="IPR015421">
    <property type="entry name" value="PyrdxlP-dep_Trfase_major"/>
</dbReference>
<dbReference type="Gene3D" id="3.90.1150.10">
    <property type="entry name" value="Aspartate Aminotransferase, domain 1"/>
    <property type="match status" value="1"/>
</dbReference>
<dbReference type="Pfam" id="PF00202">
    <property type="entry name" value="Aminotran_3"/>
    <property type="match status" value="1"/>
</dbReference>
<dbReference type="PROSITE" id="PS00600">
    <property type="entry name" value="AA_TRANSFER_CLASS_3"/>
    <property type="match status" value="1"/>
</dbReference>
<evidence type="ECO:0000256" key="1">
    <source>
        <dbReference type="ARBA" id="ARBA00001933"/>
    </source>
</evidence>
<dbReference type="PANTHER" id="PTHR43552:SF1">
    <property type="entry name" value="DIAMINOBUTYRATE--2-OXOGLUTARATE AMINOTRANSFERASE"/>
    <property type="match status" value="1"/>
</dbReference>
<comment type="similarity">
    <text evidence="2 6">Belongs to the class-III pyridoxal-phosphate-dependent aminotransferase family.</text>
</comment>